<keyword evidence="2" id="KW-1185">Reference proteome</keyword>
<name>A0A5C2SLQ8_9APHY</name>
<dbReference type="EMBL" id="ML122253">
    <property type="protein sequence ID" value="RPD64601.1"/>
    <property type="molecule type" value="Genomic_DNA"/>
</dbReference>
<gene>
    <name evidence="1" type="ORF">L227DRAFT_261632</name>
</gene>
<protein>
    <submittedName>
        <fullName evidence="1">Uncharacterized protein</fullName>
    </submittedName>
</protein>
<accession>A0A5C2SLQ8</accession>
<reference evidence="1" key="1">
    <citation type="journal article" date="2018" name="Genome Biol. Evol.">
        <title>Genomics and development of Lentinus tigrinus, a white-rot wood-decaying mushroom with dimorphic fruiting bodies.</title>
        <authorList>
            <person name="Wu B."/>
            <person name="Xu Z."/>
            <person name="Knudson A."/>
            <person name="Carlson A."/>
            <person name="Chen N."/>
            <person name="Kovaka S."/>
            <person name="LaButti K."/>
            <person name="Lipzen A."/>
            <person name="Pennachio C."/>
            <person name="Riley R."/>
            <person name="Schakwitz W."/>
            <person name="Umezawa K."/>
            <person name="Ohm R.A."/>
            <person name="Grigoriev I.V."/>
            <person name="Nagy L.G."/>
            <person name="Gibbons J."/>
            <person name="Hibbett D."/>
        </authorList>
    </citation>
    <scope>NUCLEOTIDE SEQUENCE [LARGE SCALE GENOMIC DNA]</scope>
    <source>
        <strain evidence="1">ALCF2SS1-6</strain>
    </source>
</reference>
<proteinExistence type="predicted"/>
<dbReference type="AlphaFoldDB" id="A0A5C2SLQ8"/>
<organism evidence="1 2">
    <name type="scientific">Lentinus tigrinus ALCF2SS1-6</name>
    <dbReference type="NCBI Taxonomy" id="1328759"/>
    <lineage>
        <taxon>Eukaryota</taxon>
        <taxon>Fungi</taxon>
        <taxon>Dikarya</taxon>
        <taxon>Basidiomycota</taxon>
        <taxon>Agaricomycotina</taxon>
        <taxon>Agaricomycetes</taxon>
        <taxon>Polyporales</taxon>
        <taxon>Polyporaceae</taxon>
        <taxon>Lentinus</taxon>
    </lineage>
</organism>
<evidence type="ECO:0000313" key="2">
    <source>
        <dbReference type="Proteomes" id="UP000313359"/>
    </source>
</evidence>
<dbReference type="Proteomes" id="UP000313359">
    <property type="component" value="Unassembled WGS sequence"/>
</dbReference>
<evidence type="ECO:0000313" key="1">
    <source>
        <dbReference type="EMBL" id="RPD64601.1"/>
    </source>
</evidence>
<sequence>MGETMEHDGALLNVLARCDAREGIGKPHRRQLPRGRWAEVVGRTRRRRSSSLRMNDLGLFDIRTPFWQSICRPGSASRRRSPGDSCGLGSRKANRAKLGGSVLRPRRPVPPHVVPQFADLSVWDIRRAGRARFRGCVHPPASSLDKAFANTYVSTICIEAAGDGCHASGV</sequence>